<dbReference type="EMBL" id="JAERRJ010000002">
    <property type="protein sequence ID" value="MBL1073897.1"/>
    <property type="molecule type" value="Genomic_DNA"/>
</dbReference>
<keyword evidence="2" id="KW-1185">Reference proteome</keyword>
<comment type="caution">
    <text evidence="1">The sequence shown here is derived from an EMBL/GenBank/DDBJ whole genome shotgun (WGS) entry which is preliminary data.</text>
</comment>
<organism evidence="1 2">
    <name type="scientific">Nocardia acididurans</name>
    <dbReference type="NCBI Taxonomy" id="2802282"/>
    <lineage>
        <taxon>Bacteria</taxon>
        <taxon>Bacillati</taxon>
        <taxon>Actinomycetota</taxon>
        <taxon>Actinomycetes</taxon>
        <taxon>Mycobacteriales</taxon>
        <taxon>Nocardiaceae</taxon>
        <taxon>Nocardia</taxon>
    </lineage>
</organism>
<name>A0ABS1LZR2_9NOCA</name>
<reference evidence="1 2" key="1">
    <citation type="submission" date="2021-01" db="EMBL/GenBank/DDBJ databases">
        <title>WGS of actinomycetes isolated from Thailand.</title>
        <authorList>
            <person name="Thawai C."/>
        </authorList>
    </citation>
    <scope>NUCLEOTIDE SEQUENCE [LARGE SCALE GENOMIC DNA]</scope>
    <source>
        <strain evidence="1 2">LPG 2</strain>
    </source>
</reference>
<accession>A0ABS1LZR2</accession>
<dbReference type="Proteomes" id="UP000602198">
    <property type="component" value="Unassembled WGS sequence"/>
</dbReference>
<dbReference type="RefSeq" id="WP_201944511.1">
    <property type="nucleotide sequence ID" value="NZ_JAERRJ010000002.1"/>
</dbReference>
<gene>
    <name evidence="1" type="ORF">JK358_05775</name>
</gene>
<evidence type="ECO:0000313" key="1">
    <source>
        <dbReference type="EMBL" id="MBL1073897.1"/>
    </source>
</evidence>
<proteinExistence type="predicted"/>
<evidence type="ECO:0000313" key="2">
    <source>
        <dbReference type="Proteomes" id="UP000602198"/>
    </source>
</evidence>
<protein>
    <submittedName>
        <fullName evidence="1">Uncharacterized protein</fullName>
    </submittedName>
</protein>
<sequence>MGSSNSARTPVMAVSVVSDNVGFWNSLKQAHGRLPRGARWTLAVAAADGTRAVNVIEAESVDAVAAFLDEFAGPYARTDYFEADAANAVGLPK</sequence>